<keyword evidence="1" id="KW-0812">Transmembrane</keyword>
<keyword evidence="1" id="KW-0472">Membrane</keyword>
<feature type="transmembrane region" description="Helical" evidence="1">
    <location>
        <begin position="361"/>
        <end position="383"/>
    </location>
</feature>
<accession>A0AAD5UEV3</accession>
<gene>
    <name evidence="2" type="ORF">HK103_000791</name>
</gene>
<keyword evidence="3" id="KW-1185">Reference proteome</keyword>
<dbReference type="EMBL" id="JADGKB010000115">
    <property type="protein sequence ID" value="KAJ3253245.1"/>
    <property type="molecule type" value="Genomic_DNA"/>
</dbReference>
<feature type="transmembrane region" description="Helical" evidence="1">
    <location>
        <begin position="253"/>
        <end position="274"/>
    </location>
</feature>
<feature type="transmembrane region" description="Helical" evidence="1">
    <location>
        <begin position="318"/>
        <end position="336"/>
    </location>
</feature>
<feature type="transmembrane region" description="Helical" evidence="1">
    <location>
        <begin position="395"/>
        <end position="422"/>
    </location>
</feature>
<dbReference type="AlphaFoldDB" id="A0AAD5UEV3"/>
<proteinExistence type="predicted"/>
<feature type="transmembrane region" description="Helical" evidence="1">
    <location>
        <begin position="286"/>
        <end position="306"/>
    </location>
</feature>
<feature type="transmembrane region" description="Helical" evidence="1">
    <location>
        <begin position="442"/>
        <end position="461"/>
    </location>
</feature>
<evidence type="ECO:0000256" key="1">
    <source>
        <dbReference type="SAM" id="Phobius"/>
    </source>
</evidence>
<evidence type="ECO:0000313" key="3">
    <source>
        <dbReference type="Proteomes" id="UP001210925"/>
    </source>
</evidence>
<dbReference type="Proteomes" id="UP001210925">
    <property type="component" value="Unassembled WGS sequence"/>
</dbReference>
<evidence type="ECO:0000313" key="2">
    <source>
        <dbReference type="EMBL" id="KAJ3253245.1"/>
    </source>
</evidence>
<comment type="caution">
    <text evidence="2">The sequence shown here is derived from an EMBL/GenBank/DDBJ whole genome shotgun (WGS) entry which is preliminary data.</text>
</comment>
<reference evidence="2" key="1">
    <citation type="submission" date="2020-05" db="EMBL/GenBank/DDBJ databases">
        <title>Phylogenomic resolution of chytrid fungi.</title>
        <authorList>
            <person name="Stajich J.E."/>
            <person name="Amses K."/>
            <person name="Simmons R."/>
            <person name="Seto K."/>
            <person name="Myers J."/>
            <person name="Bonds A."/>
            <person name="Quandt C.A."/>
            <person name="Barry K."/>
            <person name="Liu P."/>
            <person name="Grigoriev I."/>
            <person name="Longcore J.E."/>
            <person name="James T.Y."/>
        </authorList>
    </citation>
    <scope>NUCLEOTIDE SEQUENCE</scope>
    <source>
        <strain evidence="2">PLAUS21</strain>
    </source>
</reference>
<organism evidence="2 3">
    <name type="scientific">Boothiomyces macroporosus</name>
    <dbReference type="NCBI Taxonomy" id="261099"/>
    <lineage>
        <taxon>Eukaryota</taxon>
        <taxon>Fungi</taxon>
        <taxon>Fungi incertae sedis</taxon>
        <taxon>Chytridiomycota</taxon>
        <taxon>Chytridiomycota incertae sedis</taxon>
        <taxon>Chytridiomycetes</taxon>
        <taxon>Rhizophydiales</taxon>
        <taxon>Terramycetaceae</taxon>
        <taxon>Boothiomyces</taxon>
    </lineage>
</organism>
<feature type="transmembrane region" description="Helical" evidence="1">
    <location>
        <begin position="222"/>
        <end position="241"/>
    </location>
</feature>
<keyword evidence="1" id="KW-1133">Transmembrane helix</keyword>
<sequence length="507" mass="56843">MFITSQWLQGKCNNGPPNVMYHHSITNEAATAAVNETWPVGYSFQARNYKYYSLRCFGTLKAVLSEQCCAYPLIQKGYPQYLTQAGNYSSVMTVYAPNDSPLSAVPALSSDVQYCSLTATTSTSLKGYADIYYLADSNCTPAENIICNANGTLNIYPSPGCTGTPSVYDLTLGPVSITTSNLQAVTANFLGIPSGTGKAKISYTIMISTNPFIPDFTFWSDYMTMFMPLVSVLCLAYSIYFHGVKLWKQRKTYLLINFLTQIIFLFFVIVAFLANMGYYSKLVDGLHYTSLMVGTILSMILSFKIIYSVNQAHWAVEYGTYFLVVAVNICLSWNQYTRFMVVVPGVNFNQQLVSAISATNLAWYLLYYFIDCIPPLVIIYKLVVTSPEYQKATDIFKIVWAIDPWFVLNFICQIVMVGFFILEDRIKNSTEWLRDDRVWLGFLSADSLAFAVHAALTAALFERMTDIIKKNKIFTYGTQGKSTVRSKLGTTSIGVKSELAKTNFTKE</sequence>
<protein>
    <submittedName>
        <fullName evidence="2">Uncharacterized protein</fullName>
    </submittedName>
</protein>
<name>A0AAD5UEV3_9FUNG</name>